<dbReference type="PROSITE" id="PS51160">
    <property type="entry name" value="ACYLPHOSPHATASE_3"/>
    <property type="match status" value="1"/>
</dbReference>
<dbReference type="EMBL" id="FNBK01000008">
    <property type="protein sequence ID" value="SDF64371.1"/>
    <property type="molecule type" value="Genomic_DNA"/>
</dbReference>
<dbReference type="SUPFAM" id="SSF53067">
    <property type="entry name" value="Actin-like ATPase domain"/>
    <property type="match status" value="1"/>
</dbReference>
<dbReference type="RefSeq" id="WP_092692145.1">
    <property type="nucleotide sequence ID" value="NZ_FNBK01000008.1"/>
</dbReference>
<comment type="catalytic activity">
    <reaction evidence="7">
        <text>C-terminal L-cysteinyl-[HypE protein] + carbamoyl phosphate + ATP + H2O = C-terminal S-carboxamide-L-cysteinyl-[HypE protein] + AMP + phosphate + diphosphate + H(+)</text>
        <dbReference type="Rhea" id="RHEA:55636"/>
        <dbReference type="Rhea" id="RHEA-COMP:14247"/>
        <dbReference type="Rhea" id="RHEA-COMP:14392"/>
        <dbReference type="ChEBI" id="CHEBI:15377"/>
        <dbReference type="ChEBI" id="CHEBI:15378"/>
        <dbReference type="ChEBI" id="CHEBI:30616"/>
        <dbReference type="ChEBI" id="CHEBI:33019"/>
        <dbReference type="ChEBI" id="CHEBI:43474"/>
        <dbReference type="ChEBI" id="CHEBI:58228"/>
        <dbReference type="ChEBI" id="CHEBI:76913"/>
        <dbReference type="ChEBI" id="CHEBI:139126"/>
        <dbReference type="ChEBI" id="CHEBI:456215"/>
    </reaction>
</comment>
<dbReference type="Gene3D" id="3.90.870.50">
    <property type="match status" value="1"/>
</dbReference>
<evidence type="ECO:0000256" key="4">
    <source>
        <dbReference type="ARBA" id="ARBA00022723"/>
    </source>
</evidence>
<dbReference type="Pfam" id="PF07503">
    <property type="entry name" value="zf-HYPF"/>
    <property type="match status" value="2"/>
</dbReference>
<dbReference type="InterPro" id="IPR036046">
    <property type="entry name" value="Acylphosphatase-like_dom_sf"/>
</dbReference>
<evidence type="ECO:0000256" key="6">
    <source>
        <dbReference type="ARBA" id="ARBA00022833"/>
    </source>
</evidence>
<comment type="pathway">
    <text evidence="1">Protein modification; [NiFe] hydrogenase maturation.</text>
</comment>
<dbReference type="InterPro" id="IPR006070">
    <property type="entry name" value="Sua5-like_dom"/>
</dbReference>
<dbReference type="GO" id="GO:0016874">
    <property type="term" value="F:ligase activity"/>
    <property type="evidence" value="ECO:0007669"/>
    <property type="project" value="UniProtKB-UniRule"/>
</dbReference>
<dbReference type="NCBIfam" id="TIGR00143">
    <property type="entry name" value="hypF"/>
    <property type="match status" value="1"/>
</dbReference>
<dbReference type="SUPFAM" id="SSF55821">
    <property type="entry name" value="YrdC/RibB"/>
    <property type="match status" value="1"/>
</dbReference>
<dbReference type="InterPro" id="IPR011125">
    <property type="entry name" value="Znf_HypF"/>
</dbReference>
<name>A0A1G7MRS6_9EURY</name>
<feature type="domain" description="YrdC-like" evidence="11">
    <location>
        <begin position="206"/>
        <end position="388"/>
    </location>
</feature>
<dbReference type="EC" id="6.2.-.-" evidence="8"/>
<dbReference type="PANTHER" id="PTHR42959:SF1">
    <property type="entry name" value="CARBAMOYLTRANSFERASE HYPF"/>
    <property type="match status" value="1"/>
</dbReference>
<evidence type="ECO:0000256" key="5">
    <source>
        <dbReference type="ARBA" id="ARBA00022771"/>
    </source>
</evidence>
<evidence type="ECO:0000259" key="11">
    <source>
        <dbReference type="PROSITE" id="PS51163"/>
    </source>
</evidence>
<dbReference type="GO" id="GO:0051604">
    <property type="term" value="P:protein maturation"/>
    <property type="evidence" value="ECO:0007669"/>
    <property type="project" value="TreeGrafter"/>
</dbReference>
<feature type="domain" description="Acylphosphatase-like" evidence="10">
    <location>
        <begin position="9"/>
        <end position="95"/>
    </location>
</feature>
<dbReference type="GO" id="GO:0008270">
    <property type="term" value="F:zinc ion binding"/>
    <property type="evidence" value="ECO:0007669"/>
    <property type="project" value="UniProtKB-KW"/>
</dbReference>
<protein>
    <recommendedName>
        <fullName evidence="8">Carbamoyltransferase</fullName>
        <ecNumber evidence="8">6.2.-.-</ecNumber>
    </recommendedName>
</protein>
<dbReference type="InterPro" id="IPR041440">
    <property type="entry name" value="HypF_C"/>
</dbReference>
<dbReference type="GO" id="GO:0003998">
    <property type="term" value="F:acylphosphatase activity"/>
    <property type="evidence" value="ECO:0007669"/>
    <property type="project" value="UniProtKB-EC"/>
</dbReference>
<reference evidence="13" key="1">
    <citation type="submission" date="2016-10" db="EMBL/GenBank/DDBJ databases">
        <authorList>
            <person name="Varghese N."/>
            <person name="Submissions S."/>
        </authorList>
    </citation>
    <scope>NUCLEOTIDE SEQUENCE [LARGE SCALE GENOMIC DNA]</scope>
    <source>
        <strain evidence="13">IBRC-M 10760</strain>
    </source>
</reference>
<keyword evidence="5" id="KW-0863">Zinc-finger</keyword>
<dbReference type="GO" id="GO:0016743">
    <property type="term" value="F:carboxyl- or carbamoyltransferase activity"/>
    <property type="evidence" value="ECO:0007669"/>
    <property type="project" value="UniProtKB-UniRule"/>
</dbReference>
<dbReference type="PIRSF" id="PIRSF006256">
    <property type="entry name" value="CMPcnvr_hdrg_mat"/>
    <property type="match status" value="1"/>
</dbReference>
<dbReference type="SUPFAM" id="SSF54975">
    <property type="entry name" value="Acylphosphatase/BLUF domain-like"/>
    <property type="match status" value="1"/>
</dbReference>
<dbReference type="InterPro" id="IPR055128">
    <property type="entry name" value="HypF_C_2"/>
</dbReference>
<accession>A0A1G7MRS6</accession>
<dbReference type="Gene3D" id="3.30.110.120">
    <property type="match status" value="1"/>
</dbReference>
<comment type="catalytic activity">
    <reaction evidence="9">
        <text>an acyl phosphate + H2O = a carboxylate + phosphate + H(+)</text>
        <dbReference type="Rhea" id="RHEA:14965"/>
        <dbReference type="ChEBI" id="CHEBI:15377"/>
        <dbReference type="ChEBI" id="CHEBI:15378"/>
        <dbReference type="ChEBI" id="CHEBI:29067"/>
        <dbReference type="ChEBI" id="CHEBI:43474"/>
        <dbReference type="ChEBI" id="CHEBI:59918"/>
        <dbReference type="EC" id="3.6.1.7"/>
    </reaction>
</comment>
<dbReference type="PROSITE" id="PS51163">
    <property type="entry name" value="YRDC"/>
    <property type="match status" value="1"/>
</dbReference>
<sequence length="767" mass="81106">MAETTDRRAVEVVVTGTVQGVGFRPFVARTAAEYDLDGRVRNTDRGVVVRFEGAPDAVSAAVDRLRSDPPPLASVDAVTASDREPTGDGGFDIDRSTADEERTTLVPPDTGLCPACRDDIRDPDSRFAGYWATSCVDCGPRFAVTEALPYDRERTAMAAFPLCEDCKRAYEDPTDRRFHAQTVACPTCGPTLSLRDADGTERATGTAALDRLATRLRAGEIVGIKGTGGAHLSCLATDPEAVERLRERTGRPAKPFAVMAPSPAAVERFASVSEAEAETLTDQRRPITVLDGNGATWLDAVAPGLHTVGVMLPYSGLHHLLFGRLDAPLVMTSANPPGRPMCTTNDALLDLDCIDAALVHDRRIVARCDDSVVRHVDGERRFLRRSRGWVPERLPNPVDAGATVLAVGGRSDVTVAVADGSSVVPSQHVGAVDDPATAAFLREATDHLLSLCGTDPDVVAHDHHPGFRTTDVADDLAGESHGVYHHHAHAAALLGEHERERAVVVAADGTGYGPDGVVRGGEVLDATLSDSGRVGGLSEFRLPGGEAAVERPARILAALFDEERAVAAVARDPEITLDAAATIHEQAASGLNSPPTSSAGRFLDAVSALLGCCHERRYRGEPALRLEALAARGDPIDVEPPVERRGGERVLVVDEAMTLIADLAADRPARDVAATAQRLLADGLATVAIRTARERDRSAVGFTGGVAYNDAITRRFRERVEAAGHTFLGHRDVPPGDGGLAYGQAVAASARLSDACAPGSDDEQVVE</sequence>
<evidence type="ECO:0000256" key="3">
    <source>
        <dbReference type="ARBA" id="ARBA00022598"/>
    </source>
</evidence>
<evidence type="ECO:0000256" key="1">
    <source>
        <dbReference type="ARBA" id="ARBA00004711"/>
    </source>
</evidence>
<dbReference type="Pfam" id="PF22521">
    <property type="entry name" value="HypF_C_2"/>
    <property type="match status" value="1"/>
</dbReference>
<dbReference type="InterPro" id="IPR017968">
    <property type="entry name" value="Acylphosphatase_CS"/>
</dbReference>
<dbReference type="PANTHER" id="PTHR42959">
    <property type="entry name" value="CARBAMOYLTRANSFERASE"/>
    <property type="match status" value="1"/>
</dbReference>
<feature type="active site" evidence="9">
    <location>
        <position position="24"/>
    </location>
</feature>
<keyword evidence="9" id="KW-0378">Hydrolase</keyword>
<evidence type="ECO:0000256" key="8">
    <source>
        <dbReference type="PIRNR" id="PIRNR006256"/>
    </source>
</evidence>
<dbReference type="STRING" id="660518.SAMN05216218_10840"/>
<dbReference type="Proteomes" id="UP000199076">
    <property type="component" value="Unassembled WGS sequence"/>
</dbReference>
<keyword evidence="3" id="KW-0436">Ligase</keyword>
<dbReference type="OrthoDB" id="371970at2157"/>
<proteinExistence type="inferred from homology"/>
<dbReference type="InterPro" id="IPR017945">
    <property type="entry name" value="DHBP_synth_RibB-like_a/b_dom"/>
</dbReference>
<dbReference type="Pfam" id="PF17788">
    <property type="entry name" value="HypF_C"/>
    <property type="match status" value="1"/>
</dbReference>
<dbReference type="InterPro" id="IPR043129">
    <property type="entry name" value="ATPase_NBD"/>
</dbReference>
<dbReference type="Gene3D" id="3.30.420.40">
    <property type="match status" value="1"/>
</dbReference>
<dbReference type="InterPro" id="IPR004421">
    <property type="entry name" value="Carbamoyltransferase_HypF"/>
</dbReference>
<keyword evidence="4" id="KW-0479">Metal-binding</keyword>
<dbReference type="Gene3D" id="3.30.420.360">
    <property type="match status" value="1"/>
</dbReference>
<evidence type="ECO:0000256" key="9">
    <source>
        <dbReference type="PROSITE-ProRule" id="PRU00520"/>
    </source>
</evidence>
<feature type="active site" evidence="9">
    <location>
        <position position="42"/>
    </location>
</feature>
<evidence type="ECO:0000313" key="12">
    <source>
        <dbReference type="EMBL" id="SDF64371.1"/>
    </source>
</evidence>
<comment type="similarity">
    <text evidence="2 8">Belongs to the carbamoyltransferase HypF family.</text>
</comment>
<keyword evidence="6" id="KW-0862">Zinc</keyword>
<dbReference type="AlphaFoldDB" id="A0A1G7MRS6"/>
<dbReference type="PROSITE" id="PS00150">
    <property type="entry name" value="ACYLPHOSPHATASE_1"/>
    <property type="match status" value="1"/>
</dbReference>
<evidence type="ECO:0000256" key="2">
    <source>
        <dbReference type="ARBA" id="ARBA00008097"/>
    </source>
</evidence>
<gene>
    <name evidence="12" type="ORF">SAMN05216218_10840</name>
</gene>
<evidence type="ECO:0000313" key="13">
    <source>
        <dbReference type="Proteomes" id="UP000199076"/>
    </source>
</evidence>
<dbReference type="InterPro" id="IPR051060">
    <property type="entry name" value="Carbamoyltrans_HypF-like"/>
</dbReference>
<dbReference type="UniPathway" id="UPA00335"/>
<dbReference type="InterPro" id="IPR001792">
    <property type="entry name" value="Acylphosphatase-like_dom"/>
</dbReference>
<evidence type="ECO:0000259" key="10">
    <source>
        <dbReference type="PROSITE" id="PS51160"/>
    </source>
</evidence>
<dbReference type="Pfam" id="PF01300">
    <property type="entry name" value="Sua5_yciO_yrdC"/>
    <property type="match status" value="1"/>
</dbReference>
<dbReference type="GO" id="GO:0003725">
    <property type="term" value="F:double-stranded RNA binding"/>
    <property type="evidence" value="ECO:0007669"/>
    <property type="project" value="InterPro"/>
</dbReference>
<keyword evidence="13" id="KW-1185">Reference proteome</keyword>
<organism evidence="12 13">
    <name type="scientific">Halorientalis regularis</name>
    <dbReference type="NCBI Taxonomy" id="660518"/>
    <lineage>
        <taxon>Archaea</taxon>
        <taxon>Methanobacteriati</taxon>
        <taxon>Methanobacteriota</taxon>
        <taxon>Stenosarchaea group</taxon>
        <taxon>Halobacteria</taxon>
        <taxon>Halobacteriales</taxon>
        <taxon>Haloarculaceae</taxon>
        <taxon>Halorientalis</taxon>
    </lineage>
</organism>
<evidence type="ECO:0000256" key="7">
    <source>
        <dbReference type="ARBA" id="ARBA00048220"/>
    </source>
</evidence>
<dbReference type="Pfam" id="PF00708">
    <property type="entry name" value="Acylphosphatase"/>
    <property type="match status" value="1"/>
</dbReference>